<dbReference type="InterPro" id="IPR029052">
    <property type="entry name" value="Metallo-depent_PP-like"/>
</dbReference>
<dbReference type="Proteomes" id="UP001286456">
    <property type="component" value="Unassembled WGS sequence"/>
</dbReference>
<keyword evidence="4" id="KW-1185">Reference proteome</keyword>
<organism evidence="3 4">
    <name type="scientific">Cercophora scortea</name>
    <dbReference type="NCBI Taxonomy" id="314031"/>
    <lineage>
        <taxon>Eukaryota</taxon>
        <taxon>Fungi</taxon>
        <taxon>Dikarya</taxon>
        <taxon>Ascomycota</taxon>
        <taxon>Pezizomycotina</taxon>
        <taxon>Sordariomycetes</taxon>
        <taxon>Sordariomycetidae</taxon>
        <taxon>Sordariales</taxon>
        <taxon>Lasiosphaeriaceae</taxon>
        <taxon>Cercophora</taxon>
    </lineage>
</organism>
<feature type="domain" description="Calcineurin-like phosphoesterase" evidence="2">
    <location>
        <begin position="26"/>
        <end position="250"/>
    </location>
</feature>
<feature type="compositionally biased region" description="Basic residues" evidence="1">
    <location>
        <begin position="312"/>
        <end position="335"/>
    </location>
</feature>
<accession>A0AAE0J2E3</accession>
<dbReference type="EMBL" id="JAUEPO010000001">
    <property type="protein sequence ID" value="KAK3335666.1"/>
    <property type="molecule type" value="Genomic_DNA"/>
</dbReference>
<sequence>MALVADLPAHYNPWDDLSRSAKPPRRLIIIGDVHGQLSALQALLHKTHHDSTTDHVILVGDLVTKGPESVGVVQLAIDLGASAVRGNHEDKVLRLPITNNTTAAVEATASTASNPNPGDHTAVARALSPAQRAWLSSLPLILRIPTSPTTTTAPAPWNAAELIVVHAGLVPGVPLAKQDPWAVMNMRSLVYDHHHHHHHHHKTNNDTSSAPPSPKPIDGREGEPWSEAWNRAQNAIPREEDRVVVIYGHDAHAGPQTDLHVRVKAAGEDTDDTGDEEDDGDEDNESDSITDEIASNEKKKKGGGNHHDEEKKKKKKDKKEKKKKKKKDKKKNKKTGIRYAFGLDSGCGHGRQLTALVLEANRHRIVQVECEKSLVC</sequence>
<dbReference type="GO" id="GO:0005737">
    <property type="term" value="C:cytoplasm"/>
    <property type="evidence" value="ECO:0007669"/>
    <property type="project" value="TreeGrafter"/>
</dbReference>
<reference evidence="3" key="2">
    <citation type="submission" date="2023-06" db="EMBL/GenBank/DDBJ databases">
        <authorList>
            <consortium name="Lawrence Berkeley National Laboratory"/>
            <person name="Haridas S."/>
            <person name="Hensen N."/>
            <person name="Bonometti L."/>
            <person name="Westerberg I."/>
            <person name="Brannstrom I.O."/>
            <person name="Guillou S."/>
            <person name="Cros-Aarteil S."/>
            <person name="Calhoun S."/>
            <person name="Kuo A."/>
            <person name="Mondo S."/>
            <person name="Pangilinan J."/>
            <person name="Riley R."/>
            <person name="Labutti K."/>
            <person name="Andreopoulos B."/>
            <person name="Lipzen A."/>
            <person name="Chen C."/>
            <person name="Yanf M."/>
            <person name="Daum C."/>
            <person name="Ng V."/>
            <person name="Clum A."/>
            <person name="Steindorff A."/>
            <person name="Ohm R."/>
            <person name="Martin F."/>
            <person name="Silar P."/>
            <person name="Natvig D."/>
            <person name="Lalanne C."/>
            <person name="Gautier V."/>
            <person name="Ament-Velasquez S.L."/>
            <person name="Kruys A."/>
            <person name="Hutchinson M.I."/>
            <person name="Powell A.J."/>
            <person name="Barry K."/>
            <person name="Miller A.N."/>
            <person name="Grigoriev I.V."/>
            <person name="Debuchy R."/>
            <person name="Gladieux P."/>
            <person name="Thoren M.H."/>
            <person name="Johannesson H."/>
        </authorList>
    </citation>
    <scope>NUCLEOTIDE SEQUENCE</scope>
    <source>
        <strain evidence="3">SMH4131-1</strain>
    </source>
</reference>
<dbReference type="AlphaFoldDB" id="A0AAE0J2E3"/>
<dbReference type="Pfam" id="PF00149">
    <property type="entry name" value="Metallophos"/>
    <property type="match status" value="1"/>
</dbReference>
<evidence type="ECO:0000313" key="4">
    <source>
        <dbReference type="Proteomes" id="UP001286456"/>
    </source>
</evidence>
<dbReference type="SUPFAM" id="SSF56300">
    <property type="entry name" value="Metallo-dependent phosphatases"/>
    <property type="match status" value="1"/>
</dbReference>
<dbReference type="PANTHER" id="PTHR42850:SF4">
    <property type="entry name" value="ZINC-DEPENDENT ENDOPOLYPHOSPHATASE"/>
    <property type="match status" value="1"/>
</dbReference>
<protein>
    <submittedName>
        <fullName evidence="3">Metallo-dependent phosphatase-like protein</fullName>
    </submittedName>
</protein>
<dbReference type="InterPro" id="IPR050126">
    <property type="entry name" value="Ap4A_hydrolase"/>
</dbReference>
<proteinExistence type="predicted"/>
<evidence type="ECO:0000313" key="3">
    <source>
        <dbReference type="EMBL" id="KAK3335666.1"/>
    </source>
</evidence>
<dbReference type="GO" id="GO:0016791">
    <property type="term" value="F:phosphatase activity"/>
    <property type="evidence" value="ECO:0007669"/>
    <property type="project" value="TreeGrafter"/>
</dbReference>
<dbReference type="GO" id="GO:0006798">
    <property type="term" value="P:polyphosphate catabolic process"/>
    <property type="evidence" value="ECO:0007669"/>
    <property type="project" value="TreeGrafter"/>
</dbReference>
<name>A0AAE0J2E3_9PEZI</name>
<dbReference type="PANTHER" id="PTHR42850">
    <property type="entry name" value="METALLOPHOSPHOESTERASE"/>
    <property type="match status" value="1"/>
</dbReference>
<feature type="region of interest" description="Disordered" evidence="1">
    <location>
        <begin position="194"/>
        <end position="224"/>
    </location>
</feature>
<dbReference type="Gene3D" id="3.60.21.10">
    <property type="match status" value="2"/>
</dbReference>
<comment type="caution">
    <text evidence="3">The sequence shown here is derived from an EMBL/GenBank/DDBJ whole genome shotgun (WGS) entry which is preliminary data.</text>
</comment>
<dbReference type="GO" id="GO:0000298">
    <property type="term" value="F:endopolyphosphatase activity"/>
    <property type="evidence" value="ECO:0007669"/>
    <property type="project" value="TreeGrafter"/>
</dbReference>
<reference evidence="3" key="1">
    <citation type="journal article" date="2023" name="Mol. Phylogenet. Evol.">
        <title>Genome-scale phylogeny and comparative genomics of the fungal order Sordariales.</title>
        <authorList>
            <person name="Hensen N."/>
            <person name="Bonometti L."/>
            <person name="Westerberg I."/>
            <person name="Brannstrom I.O."/>
            <person name="Guillou S."/>
            <person name="Cros-Aarteil S."/>
            <person name="Calhoun S."/>
            <person name="Haridas S."/>
            <person name="Kuo A."/>
            <person name="Mondo S."/>
            <person name="Pangilinan J."/>
            <person name="Riley R."/>
            <person name="LaButti K."/>
            <person name="Andreopoulos B."/>
            <person name="Lipzen A."/>
            <person name="Chen C."/>
            <person name="Yan M."/>
            <person name="Daum C."/>
            <person name="Ng V."/>
            <person name="Clum A."/>
            <person name="Steindorff A."/>
            <person name="Ohm R.A."/>
            <person name="Martin F."/>
            <person name="Silar P."/>
            <person name="Natvig D.O."/>
            <person name="Lalanne C."/>
            <person name="Gautier V."/>
            <person name="Ament-Velasquez S.L."/>
            <person name="Kruys A."/>
            <person name="Hutchinson M.I."/>
            <person name="Powell A.J."/>
            <person name="Barry K."/>
            <person name="Miller A.N."/>
            <person name="Grigoriev I.V."/>
            <person name="Debuchy R."/>
            <person name="Gladieux P."/>
            <person name="Hiltunen Thoren M."/>
            <person name="Johannesson H."/>
        </authorList>
    </citation>
    <scope>NUCLEOTIDE SEQUENCE</scope>
    <source>
        <strain evidence="3">SMH4131-1</strain>
    </source>
</reference>
<evidence type="ECO:0000259" key="2">
    <source>
        <dbReference type="Pfam" id="PF00149"/>
    </source>
</evidence>
<gene>
    <name evidence="3" type="ORF">B0T19DRAFT_395497</name>
</gene>
<feature type="compositionally biased region" description="Acidic residues" evidence="1">
    <location>
        <begin position="268"/>
        <end position="290"/>
    </location>
</feature>
<evidence type="ECO:0000256" key="1">
    <source>
        <dbReference type="SAM" id="MobiDB-lite"/>
    </source>
</evidence>
<dbReference type="InterPro" id="IPR004843">
    <property type="entry name" value="Calcineurin-like_PHP"/>
</dbReference>
<feature type="region of interest" description="Disordered" evidence="1">
    <location>
        <begin position="268"/>
        <end position="335"/>
    </location>
</feature>